<name>A0A6H2A4X5_9ZZZZ</name>
<proteinExistence type="predicted"/>
<accession>A0A6H2A4X5</accession>
<gene>
    <name evidence="1" type="ORF">TM448A05085_0005</name>
    <name evidence="2" type="ORF">TM448B03798_0010</name>
</gene>
<dbReference type="AlphaFoldDB" id="A0A6H2A4X5"/>
<reference evidence="1" key="1">
    <citation type="submission" date="2020-03" db="EMBL/GenBank/DDBJ databases">
        <title>The deep terrestrial virosphere.</title>
        <authorList>
            <person name="Holmfeldt K."/>
            <person name="Nilsson E."/>
            <person name="Simone D."/>
            <person name="Lopez-Fernandez M."/>
            <person name="Wu X."/>
            <person name="de Brujin I."/>
            <person name="Lundin D."/>
            <person name="Andersson A."/>
            <person name="Bertilsson S."/>
            <person name="Dopson M."/>
        </authorList>
    </citation>
    <scope>NUCLEOTIDE SEQUENCE</scope>
    <source>
        <strain evidence="1">TM448A05085</strain>
        <strain evidence="2">TM448B03798</strain>
    </source>
</reference>
<dbReference type="EMBL" id="MT144511">
    <property type="protein sequence ID" value="QJA54490.1"/>
    <property type="molecule type" value="Genomic_DNA"/>
</dbReference>
<evidence type="ECO:0000313" key="2">
    <source>
        <dbReference type="EMBL" id="QJI02906.1"/>
    </source>
</evidence>
<dbReference type="EMBL" id="MT145041">
    <property type="protein sequence ID" value="QJI02906.1"/>
    <property type="molecule type" value="Genomic_DNA"/>
</dbReference>
<organism evidence="1">
    <name type="scientific">viral metagenome</name>
    <dbReference type="NCBI Taxonomy" id="1070528"/>
    <lineage>
        <taxon>unclassified sequences</taxon>
        <taxon>metagenomes</taxon>
        <taxon>organismal metagenomes</taxon>
    </lineage>
</organism>
<sequence length="70" mass="8077">MKCPLTLTGVRDREDITGWAGDDCLEEECAWWCEPMGCCEVEALRRTLKHVAEELAYMVEKMPHADQFTK</sequence>
<protein>
    <submittedName>
        <fullName evidence="1">Uncharacterized protein</fullName>
    </submittedName>
</protein>
<evidence type="ECO:0000313" key="1">
    <source>
        <dbReference type="EMBL" id="QJA54490.1"/>
    </source>
</evidence>